<feature type="signal peptide" evidence="1">
    <location>
        <begin position="1"/>
        <end position="22"/>
    </location>
</feature>
<dbReference type="AlphaFoldDB" id="A0A0W0SWL8"/>
<dbReference type="Proteomes" id="UP000054736">
    <property type="component" value="Unassembled WGS sequence"/>
</dbReference>
<evidence type="ECO:0000256" key="1">
    <source>
        <dbReference type="SAM" id="SignalP"/>
    </source>
</evidence>
<protein>
    <submittedName>
        <fullName evidence="2">Uncharacterized protein</fullName>
    </submittedName>
</protein>
<reference evidence="2 3" key="1">
    <citation type="submission" date="2015-11" db="EMBL/GenBank/DDBJ databases">
        <title>Genomic analysis of 38 Legionella species identifies large and diverse effector repertoires.</title>
        <authorList>
            <person name="Burstein D."/>
            <person name="Amaro F."/>
            <person name="Zusman T."/>
            <person name="Lifshitz Z."/>
            <person name="Cohen O."/>
            <person name="Gilbert J.A."/>
            <person name="Pupko T."/>
            <person name="Shuman H.A."/>
            <person name="Segal G."/>
        </authorList>
    </citation>
    <scope>NUCLEOTIDE SEQUENCE [LARGE SCALE GENOMIC DNA]</scope>
    <source>
        <strain evidence="2 3">ATCC 700990</strain>
    </source>
</reference>
<proteinExistence type="predicted"/>
<keyword evidence="3" id="KW-1185">Reference proteome</keyword>
<evidence type="ECO:0000313" key="2">
    <source>
        <dbReference type="EMBL" id="KTC87697.1"/>
    </source>
</evidence>
<dbReference type="EMBL" id="LNXY01000020">
    <property type="protein sequence ID" value="KTC87697.1"/>
    <property type="molecule type" value="Genomic_DNA"/>
</dbReference>
<organism evidence="2 3">
    <name type="scientific">Legionella drozanskii LLAP-1</name>
    <dbReference type="NCBI Taxonomy" id="1212489"/>
    <lineage>
        <taxon>Bacteria</taxon>
        <taxon>Pseudomonadati</taxon>
        <taxon>Pseudomonadota</taxon>
        <taxon>Gammaproteobacteria</taxon>
        <taxon>Legionellales</taxon>
        <taxon>Legionellaceae</taxon>
        <taxon>Legionella</taxon>
    </lineage>
</organism>
<gene>
    <name evidence="2" type="ORF">Ldro_1316</name>
</gene>
<feature type="chain" id="PRO_5006912417" evidence="1">
    <location>
        <begin position="23"/>
        <end position="85"/>
    </location>
</feature>
<sequence>MKKTFSLVVGAGLILAASASFAATKTNLTNNWICTTNASSAATDVDKAADDKMAKTAASAAKAYAYAAQNCRDCTKITCEAQANQ</sequence>
<evidence type="ECO:0000313" key="3">
    <source>
        <dbReference type="Proteomes" id="UP000054736"/>
    </source>
</evidence>
<dbReference type="PATRIC" id="fig|1212489.4.peg.1387"/>
<name>A0A0W0SWL8_9GAMM</name>
<dbReference type="OrthoDB" id="5653228at2"/>
<accession>A0A0W0SWL8</accession>
<comment type="caution">
    <text evidence="2">The sequence shown here is derived from an EMBL/GenBank/DDBJ whole genome shotgun (WGS) entry which is preliminary data.</text>
</comment>
<dbReference type="RefSeq" id="WP_058495614.1">
    <property type="nucleotide sequence ID" value="NZ_CAAAIU010000002.1"/>
</dbReference>
<keyword evidence="1" id="KW-0732">Signal</keyword>